<name>A0A2Y9DR41_TRIMA</name>
<evidence type="ECO:0000256" key="9">
    <source>
        <dbReference type="ARBA" id="ARBA00022884"/>
    </source>
</evidence>
<evidence type="ECO:0000256" key="11">
    <source>
        <dbReference type="SAM" id="MobiDB-lite"/>
    </source>
</evidence>
<keyword evidence="8" id="KW-0391">Immunity</keyword>
<dbReference type="RefSeq" id="XP_004379058.2">
    <property type="nucleotide sequence ID" value="XM_004379001.2"/>
</dbReference>
<evidence type="ECO:0000256" key="4">
    <source>
        <dbReference type="ARBA" id="ARBA00009526"/>
    </source>
</evidence>
<dbReference type="FunFam" id="3.10.20.90:FF:000205">
    <property type="entry name" value="2'-5'-oligoadenylate synthase-like protein 2"/>
    <property type="match status" value="1"/>
</dbReference>
<dbReference type="SUPFAM" id="SSF81301">
    <property type="entry name" value="Nucleotidyltransferase"/>
    <property type="match status" value="1"/>
</dbReference>
<dbReference type="GO" id="GO:0001730">
    <property type="term" value="F:2'-5'-oligoadenylate synthetase activity"/>
    <property type="evidence" value="ECO:0007669"/>
    <property type="project" value="UniProtKB-EC"/>
</dbReference>
<dbReference type="GO" id="GO:0046872">
    <property type="term" value="F:metal ion binding"/>
    <property type="evidence" value="ECO:0007669"/>
    <property type="project" value="UniProtKB-KW"/>
</dbReference>
<keyword evidence="13" id="KW-1185">Reference proteome</keyword>
<dbReference type="GO" id="GO:0051607">
    <property type="term" value="P:defense response to virus"/>
    <property type="evidence" value="ECO:0007669"/>
    <property type="project" value="UniProtKB-KW"/>
</dbReference>
<dbReference type="GO" id="GO:0045087">
    <property type="term" value="P:innate immune response"/>
    <property type="evidence" value="ECO:0007669"/>
    <property type="project" value="UniProtKB-KW"/>
</dbReference>
<gene>
    <name evidence="14" type="primary">LOC101354592</name>
</gene>
<dbReference type="PROSITE" id="PS50053">
    <property type="entry name" value="UBIQUITIN_2"/>
    <property type="match status" value="1"/>
</dbReference>
<dbReference type="SMART" id="SM00213">
    <property type="entry name" value="UBQ"/>
    <property type="match status" value="2"/>
</dbReference>
<evidence type="ECO:0000259" key="12">
    <source>
        <dbReference type="PROSITE" id="PS50053"/>
    </source>
</evidence>
<dbReference type="GO" id="GO:0016020">
    <property type="term" value="C:membrane"/>
    <property type="evidence" value="ECO:0007669"/>
    <property type="project" value="TreeGrafter"/>
</dbReference>
<dbReference type="FunFam" id="1.10.1410.20:FF:000001">
    <property type="entry name" value="2'-5'-oligoadenylate synthetase 1"/>
    <property type="match status" value="1"/>
</dbReference>
<dbReference type="InterPro" id="IPR043519">
    <property type="entry name" value="NT_sf"/>
</dbReference>
<dbReference type="InterPro" id="IPR018952">
    <property type="entry name" value="2-5-oligoAdlate_synth_1_dom2/C"/>
</dbReference>
<dbReference type="STRING" id="127582.A0A2Y9DR41"/>
<dbReference type="InterPro" id="IPR029071">
    <property type="entry name" value="Ubiquitin-like_domsf"/>
</dbReference>
<dbReference type="InterPro" id="IPR006117">
    <property type="entry name" value="2-5OAS_C_CS"/>
</dbReference>
<reference evidence="14" key="1">
    <citation type="submission" date="2025-08" db="UniProtKB">
        <authorList>
            <consortium name="RefSeq"/>
        </authorList>
    </citation>
    <scope>IDENTIFICATION</scope>
</reference>
<dbReference type="KEGG" id="tmu:101354592"/>
<dbReference type="GO" id="GO:0005654">
    <property type="term" value="C:nucleoplasm"/>
    <property type="evidence" value="ECO:0007669"/>
    <property type="project" value="TreeGrafter"/>
</dbReference>
<comment type="cofactor">
    <cofactor evidence="2">
        <name>Mg(2+)</name>
        <dbReference type="ChEBI" id="CHEBI:18420"/>
    </cofactor>
</comment>
<dbReference type="InterPro" id="IPR006116">
    <property type="entry name" value="NT_2-5OAS_ClassI-CCAase"/>
</dbReference>
<keyword evidence="9" id="KW-0694">RNA-binding</keyword>
<dbReference type="InterPro" id="IPR002934">
    <property type="entry name" value="Polymerase_NTP_transf_dom"/>
</dbReference>
<dbReference type="GO" id="GO:0003725">
    <property type="term" value="F:double-stranded RNA binding"/>
    <property type="evidence" value="ECO:0007669"/>
    <property type="project" value="TreeGrafter"/>
</dbReference>
<organism evidence="13 14">
    <name type="scientific">Trichechus manatus latirostris</name>
    <name type="common">Florida manatee</name>
    <dbReference type="NCBI Taxonomy" id="127582"/>
    <lineage>
        <taxon>Eukaryota</taxon>
        <taxon>Metazoa</taxon>
        <taxon>Chordata</taxon>
        <taxon>Craniata</taxon>
        <taxon>Vertebrata</taxon>
        <taxon>Euteleostomi</taxon>
        <taxon>Mammalia</taxon>
        <taxon>Eutheria</taxon>
        <taxon>Afrotheria</taxon>
        <taxon>Sirenia</taxon>
        <taxon>Trichechidae</taxon>
        <taxon>Trichechus</taxon>
    </lineage>
</organism>
<dbReference type="Gene3D" id="3.10.20.90">
    <property type="entry name" value="Phosphatidylinositol 3-kinase Catalytic Subunit, Chain A, domain 1"/>
    <property type="match status" value="1"/>
</dbReference>
<dbReference type="InterPro" id="IPR043518">
    <property type="entry name" value="2-5OAS_N_CS"/>
</dbReference>
<dbReference type="SUPFAM" id="SSF81631">
    <property type="entry name" value="PAP/OAS1 substrate-binding domain"/>
    <property type="match status" value="1"/>
</dbReference>
<dbReference type="PANTHER" id="PTHR11258">
    <property type="entry name" value="2-5 OLIGOADENYLATE SYNTHETASE"/>
    <property type="match status" value="1"/>
</dbReference>
<dbReference type="InParanoid" id="A0A2Y9DR41"/>
<dbReference type="Gene3D" id="1.10.1410.20">
    <property type="entry name" value="2'-5'-oligoadenylate synthetase 1, domain 2"/>
    <property type="match status" value="1"/>
</dbReference>
<dbReference type="GO" id="GO:0045071">
    <property type="term" value="P:negative regulation of viral genome replication"/>
    <property type="evidence" value="ECO:0007669"/>
    <property type="project" value="TreeGrafter"/>
</dbReference>
<evidence type="ECO:0000256" key="1">
    <source>
        <dbReference type="ARBA" id="ARBA00001112"/>
    </source>
</evidence>
<proteinExistence type="inferred from homology"/>
<evidence type="ECO:0000256" key="3">
    <source>
        <dbReference type="ARBA" id="ARBA00004496"/>
    </source>
</evidence>
<feature type="domain" description="Ubiquitin-like" evidence="12">
    <location>
        <begin position="554"/>
        <end position="627"/>
    </location>
</feature>
<evidence type="ECO:0000256" key="5">
    <source>
        <dbReference type="ARBA" id="ARBA00012577"/>
    </source>
</evidence>
<dbReference type="FunFam" id="3.30.460.10:FF:000007">
    <property type="entry name" value="2'-5'-oligoadenylate synthetase 1"/>
    <property type="match status" value="1"/>
</dbReference>
<keyword evidence="10" id="KW-0051">Antiviral defense</keyword>
<dbReference type="PROSITE" id="PS00833">
    <property type="entry name" value="25A_SYNTH_2"/>
    <property type="match status" value="1"/>
</dbReference>
<evidence type="ECO:0000256" key="10">
    <source>
        <dbReference type="ARBA" id="ARBA00023118"/>
    </source>
</evidence>
<protein>
    <recommendedName>
        <fullName evidence="5">2'-5' oligoadenylate synthase</fullName>
        <ecNumber evidence="5">2.7.7.84</ecNumber>
    </recommendedName>
</protein>
<evidence type="ECO:0000256" key="2">
    <source>
        <dbReference type="ARBA" id="ARBA00001946"/>
    </source>
</evidence>
<dbReference type="Proteomes" id="UP000248480">
    <property type="component" value="Unplaced"/>
</dbReference>
<dbReference type="CDD" id="cd05400">
    <property type="entry name" value="NT_2-5OAS_ClassI-CCAase"/>
    <property type="match status" value="1"/>
</dbReference>
<dbReference type="GO" id="GO:0005829">
    <property type="term" value="C:cytosol"/>
    <property type="evidence" value="ECO:0007669"/>
    <property type="project" value="TreeGrafter"/>
</dbReference>
<comment type="similarity">
    <text evidence="4">Belongs to the 2-5A synthase family.</text>
</comment>
<evidence type="ECO:0000313" key="13">
    <source>
        <dbReference type="Proteomes" id="UP000248480"/>
    </source>
</evidence>
<dbReference type="SUPFAM" id="SSF54236">
    <property type="entry name" value="Ubiquitin-like"/>
    <property type="match status" value="2"/>
</dbReference>
<dbReference type="CDD" id="cd01811">
    <property type="entry name" value="Ubl1_OASL"/>
    <property type="match status" value="1"/>
</dbReference>
<evidence type="ECO:0000256" key="8">
    <source>
        <dbReference type="ARBA" id="ARBA00022859"/>
    </source>
</evidence>
<dbReference type="PANTHER" id="PTHR11258:SF7">
    <property type="entry name" value="2'-5'-OLIGOADENYLATE SYNTHASE-LIKE PROTEIN 2"/>
    <property type="match status" value="1"/>
</dbReference>
<keyword evidence="6" id="KW-0963">Cytoplasm</keyword>
<dbReference type="AlphaFoldDB" id="A0A2Y9DR41"/>
<evidence type="ECO:0000256" key="6">
    <source>
        <dbReference type="ARBA" id="ARBA00022490"/>
    </source>
</evidence>
<dbReference type="PROSITE" id="PS50152">
    <property type="entry name" value="25A_SYNTH_3"/>
    <property type="match status" value="1"/>
</dbReference>
<dbReference type="GO" id="GO:0005524">
    <property type="term" value="F:ATP binding"/>
    <property type="evidence" value="ECO:0007669"/>
    <property type="project" value="UniProtKB-KW"/>
</dbReference>
<dbReference type="InterPro" id="IPR000626">
    <property type="entry name" value="Ubiquitin-like_dom"/>
</dbReference>
<accession>A0A2Y9DR41</accession>
<evidence type="ECO:0000313" key="14">
    <source>
        <dbReference type="RefSeq" id="XP_004379058.2"/>
    </source>
</evidence>
<feature type="region of interest" description="Disordered" evidence="11">
    <location>
        <begin position="58"/>
        <end position="77"/>
    </location>
</feature>
<dbReference type="GeneID" id="101354592"/>
<evidence type="ECO:0000256" key="7">
    <source>
        <dbReference type="ARBA" id="ARBA00022588"/>
    </source>
</evidence>
<dbReference type="Pfam" id="PF10421">
    <property type="entry name" value="OAS1_C"/>
    <property type="match status" value="1"/>
</dbReference>
<sequence length="627" mass="72282">MEDTYLPDICPETLKEKEKLSAKQTQFQFRNVKKAGRSWQDGWLLSLRYPGRKEQCAAIGESQTSPHPREEDKAPSTPTLCLPLSSPFCPREKGYSVLLFLKGLGKAERIDSKRHPDPAEMELPQNLYETPADRLDNFVRHSLQPQGDWKEEVQDAWQRIERFLREECFRDELILDQEVRVLKVVKGGSSGKGTTLNYSSDVDMVLFLSCFSSFQNQAQLRKDVITLIQEKLDHCCRSLAYHISLVSPREGARAPRSLSLQVQSKKSSEAIRVDVLPAFDALGPFCPDTKPSPEIYEDLITSAGQPGEFSSSFTELQRHFVKSCPTKLKSLLRLVKHWYLQFLKPKYRKVPLPSKYALELLTIYAWEMGTEKSVNFHMDEGFVAVMKLLRDHEDICIYWTKYYDFQNEVVRNCIKQKLKEYRPVILDPADPTNNLGKGKRWDLVAKEAAYCLRQPCCNTEDPSQGWHIQRARDVQVTVRKSGKEAWTLSVNPYSPIWKMKKEIKNMCALYGHQRLSFQEPDGERQPLSSQKTLADYGIFSKVSIRVLEIFPPEIQVFVKESSGQNKPYAINPDDSIWDLKEKIEVAGGPYMKDQMILKFQGRNLHNRLSLRDLQIKDCDTITLIRRS</sequence>
<dbReference type="CDD" id="cd16103">
    <property type="entry name" value="Ubl2_OASL"/>
    <property type="match status" value="1"/>
</dbReference>
<keyword evidence="7" id="KW-0399">Innate immunity</keyword>
<dbReference type="EC" id="2.7.7.84" evidence="5"/>
<dbReference type="Pfam" id="PF00240">
    <property type="entry name" value="ubiquitin"/>
    <property type="match status" value="1"/>
</dbReference>
<comment type="subcellular location">
    <subcellularLocation>
        <location evidence="3">Cytoplasm</location>
    </subcellularLocation>
</comment>
<dbReference type="Pfam" id="PF01909">
    <property type="entry name" value="NTP_transf_2"/>
    <property type="match status" value="1"/>
</dbReference>
<dbReference type="PROSITE" id="PS00832">
    <property type="entry name" value="25A_SYNTH_1"/>
    <property type="match status" value="1"/>
</dbReference>
<dbReference type="OrthoDB" id="1885901at2759"/>
<dbReference type="Gene3D" id="3.30.460.10">
    <property type="entry name" value="Beta Polymerase, domain 2"/>
    <property type="match status" value="1"/>
</dbReference>
<comment type="catalytic activity">
    <reaction evidence="1">
        <text>3 ATP = 5'-triphosphoadenylyl-(2'-&gt;5')-adenylyl-(2'-&gt;5')-adenosine + 2 diphosphate</text>
        <dbReference type="Rhea" id="RHEA:34407"/>
        <dbReference type="ChEBI" id="CHEBI:30616"/>
        <dbReference type="ChEBI" id="CHEBI:33019"/>
        <dbReference type="ChEBI" id="CHEBI:67143"/>
        <dbReference type="EC" id="2.7.7.84"/>
    </reaction>
</comment>